<evidence type="ECO:0000256" key="2">
    <source>
        <dbReference type="ARBA" id="ARBA00022527"/>
    </source>
</evidence>
<dbReference type="FunFam" id="1.10.510.10:FF:000571">
    <property type="entry name" value="Maternal embryonic leucine zipper kinase"/>
    <property type="match status" value="1"/>
</dbReference>
<keyword evidence="3" id="KW-0808">Transferase</keyword>
<feature type="domain" description="Protein kinase" evidence="11">
    <location>
        <begin position="11"/>
        <end position="374"/>
    </location>
</feature>
<feature type="domain" description="KA1" evidence="12">
    <location>
        <begin position="988"/>
        <end position="1037"/>
    </location>
</feature>
<dbReference type="PANTHER" id="PTHR24346:SF30">
    <property type="entry name" value="MATERNAL EMBRYONIC LEUCINE ZIPPER KINASE"/>
    <property type="match status" value="1"/>
</dbReference>
<dbReference type="EMBL" id="DS022300">
    <property type="protein sequence ID" value="OAJ36293.1"/>
    <property type="molecule type" value="Genomic_DNA"/>
</dbReference>
<evidence type="ECO:0000313" key="14">
    <source>
        <dbReference type="Proteomes" id="UP000077115"/>
    </source>
</evidence>
<dbReference type="PROSITE" id="PS50011">
    <property type="entry name" value="PROTEIN_KINASE_DOM"/>
    <property type="match status" value="1"/>
</dbReference>
<dbReference type="AlphaFoldDB" id="A0A177W8A3"/>
<evidence type="ECO:0000256" key="8">
    <source>
        <dbReference type="ARBA" id="ARBA00048679"/>
    </source>
</evidence>
<feature type="compositionally biased region" description="Polar residues" evidence="10">
    <location>
        <begin position="137"/>
        <end position="158"/>
    </location>
</feature>
<dbReference type="Gene3D" id="3.30.200.20">
    <property type="entry name" value="Phosphorylase Kinase, domain 1"/>
    <property type="match status" value="1"/>
</dbReference>
<evidence type="ECO:0000256" key="1">
    <source>
        <dbReference type="ARBA" id="ARBA00012513"/>
    </source>
</evidence>
<protein>
    <recommendedName>
        <fullName evidence="1">non-specific serine/threonine protein kinase</fullName>
        <ecNumber evidence="1">2.7.11.1</ecNumber>
    </recommendedName>
</protein>
<dbReference type="EC" id="2.7.11.1" evidence="1"/>
<evidence type="ECO:0000256" key="10">
    <source>
        <dbReference type="SAM" id="MobiDB-lite"/>
    </source>
</evidence>
<evidence type="ECO:0000313" key="13">
    <source>
        <dbReference type="EMBL" id="OAJ36293.1"/>
    </source>
</evidence>
<name>A0A177W8A3_BATDL</name>
<dbReference type="SUPFAM" id="SSF56112">
    <property type="entry name" value="Protein kinase-like (PK-like)"/>
    <property type="match status" value="1"/>
</dbReference>
<keyword evidence="6 9" id="KW-0067">ATP-binding</keyword>
<accession>A0A177W8A3</accession>
<dbReference type="InterPro" id="IPR001772">
    <property type="entry name" value="KA1_dom"/>
</dbReference>
<evidence type="ECO:0000256" key="9">
    <source>
        <dbReference type="PROSITE-ProRule" id="PRU10141"/>
    </source>
</evidence>
<feature type="region of interest" description="Disordered" evidence="10">
    <location>
        <begin position="124"/>
        <end position="158"/>
    </location>
</feature>
<dbReference type="PROSITE" id="PS50032">
    <property type="entry name" value="KA1"/>
    <property type="match status" value="1"/>
</dbReference>
<dbReference type="PANTHER" id="PTHR24346">
    <property type="entry name" value="MAP/MICROTUBULE AFFINITY-REGULATING KINASE"/>
    <property type="match status" value="1"/>
</dbReference>
<keyword evidence="5" id="KW-0418">Kinase</keyword>
<dbReference type="CDD" id="cd14003">
    <property type="entry name" value="STKc_AMPK-like"/>
    <property type="match status" value="1"/>
</dbReference>
<reference evidence="13 14" key="1">
    <citation type="submission" date="2006-10" db="EMBL/GenBank/DDBJ databases">
        <title>The Genome Sequence of Batrachochytrium dendrobatidis JEL423.</title>
        <authorList>
            <consortium name="The Broad Institute Genome Sequencing Platform"/>
            <person name="Birren B."/>
            <person name="Lander E."/>
            <person name="Galagan J."/>
            <person name="Cuomo C."/>
            <person name="Devon K."/>
            <person name="Jaffe D."/>
            <person name="Butler J."/>
            <person name="Alvarez P."/>
            <person name="Gnerre S."/>
            <person name="Grabherr M."/>
            <person name="Kleber M."/>
            <person name="Mauceli E."/>
            <person name="Brockman W."/>
            <person name="Young S."/>
            <person name="LaButti K."/>
            <person name="Sykes S."/>
            <person name="DeCaprio D."/>
            <person name="Crawford M."/>
            <person name="Koehrsen M."/>
            <person name="Engels R."/>
            <person name="Montgomery P."/>
            <person name="Pearson M."/>
            <person name="Howarth C."/>
            <person name="Larson L."/>
            <person name="White J."/>
            <person name="O'Leary S."/>
            <person name="Kodira C."/>
            <person name="Zeng Q."/>
            <person name="Yandava C."/>
            <person name="Alvarado L."/>
            <person name="Longcore J."/>
            <person name="James T."/>
        </authorList>
    </citation>
    <scope>NUCLEOTIDE SEQUENCE [LARGE SCALE GENOMIC DNA]</scope>
    <source>
        <strain evidence="13 14">JEL423</strain>
    </source>
</reference>
<keyword evidence="4 9" id="KW-0547">Nucleotide-binding</keyword>
<dbReference type="eggNOG" id="KOG0586">
    <property type="taxonomic scope" value="Eukaryota"/>
</dbReference>
<dbReference type="GO" id="GO:0005524">
    <property type="term" value="F:ATP binding"/>
    <property type="evidence" value="ECO:0007669"/>
    <property type="project" value="UniProtKB-UniRule"/>
</dbReference>
<sequence>MHARKKLLGEYSLGKTIGQGAFSKVKIAIHRETGEKVAIKVIDKKLMEQKAQKSKAIHLERERKRQLEELRIARMEMHATSKTNDTEFGKLISSASRPEKISDIVNGQDSNKYTPALINAELVPRSPNSEPLRESTVLPSSPVQSTPTSLPEKTPESTQSFISNMQKEVQLMMRLDHPNIVKIYQVLETDDECFVVMEYAKGGELMDYIAARGYLTEKEARKFFRQIVSALDHCHLASVVHRDLKLENLLISQERNVLISDFGLGRTFNPDVQEYMKTFCGTPNYAAAELVSGIPYVGVKADIWAMGVVLYIMMTGRAPFQGETISLLYRHIKAVEYHIPNYFSPSLCDLLSKILVRDPVARIDMEGIRSHPWINAEFTEQPLRIVPAVSGVVNSATLAQVISSIYYDKTYVVYVFRRHGKQENNDKGTKSTTTAKLLRLSINTGAPVTHMRRSSIQSDATKEEFVRRKSISFENTLTSPTSPGIKKGLGTQLEIPLHFNKVVPNDICKKTIPENLPPLPNSETITKSHSTVRTGLNQLNSSCNSINSQPSDTQKTSIQEQPIPEISALHTNPEVQRYRPVDTRTSSKRSRRMSLQDAVRVPTEYSIHLTELGLQESNHPSTPNYESCVNSSSFSPISSEDEFKLSPIVNFTKESIPEKIPEELQSVPESNRAVRVVGRKRSMTANALSAICTTVPLNDIQNNVTMRSNVNTNYSQELGTDKSSTFKLFMFNRSKGPTSPNALTALFSSSSSTTSNTALRSIQTNPKSMVRRQSYNENNRAIDVMRRMSAISPLPTTSVTFDDRIQLQTHITKIAEPPYIEEISQLKSDAHDLNPGSPNSATRLSSCFRTAGLSPSAGGAVGSKASNIPTVTVEYDSSMPTQLKAVGIAQKETLNSNASCTVSPKPVQEIQLSMEEIEEWHIMHKSAKEVRTMRFVFNKATTSAILSPAFMFQDIHRALIFLSRIYNNQIKFTRAQDHYIFKCEYRDQQYPDMTLDFEVEICKVWLLNLHGMRMKRIAGNVFLFKEFYTQLINEVHWE</sequence>
<dbReference type="PROSITE" id="PS00108">
    <property type="entry name" value="PROTEIN_KINASE_ST"/>
    <property type="match status" value="1"/>
</dbReference>
<dbReference type="Pfam" id="PF02149">
    <property type="entry name" value="KA1"/>
    <property type="match status" value="1"/>
</dbReference>
<dbReference type="InterPro" id="IPR011009">
    <property type="entry name" value="Kinase-like_dom_sf"/>
</dbReference>
<evidence type="ECO:0000256" key="7">
    <source>
        <dbReference type="ARBA" id="ARBA00047899"/>
    </source>
</evidence>
<evidence type="ECO:0000256" key="6">
    <source>
        <dbReference type="ARBA" id="ARBA00022840"/>
    </source>
</evidence>
<dbReference type="InterPro" id="IPR008271">
    <property type="entry name" value="Ser/Thr_kinase_AS"/>
</dbReference>
<feature type="binding site" evidence="9">
    <location>
        <position position="40"/>
    </location>
    <ligand>
        <name>ATP</name>
        <dbReference type="ChEBI" id="CHEBI:30616"/>
    </ligand>
</feature>
<keyword evidence="2" id="KW-0723">Serine/threonine-protein kinase</keyword>
<dbReference type="GO" id="GO:0005737">
    <property type="term" value="C:cytoplasm"/>
    <property type="evidence" value="ECO:0007669"/>
    <property type="project" value="TreeGrafter"/>
</dbReference>
<comment type="catalytic activity">
    <reaction evidence="7">
        <text>L-threonyl-[protein] + ATP = O-phospho-L-threonyl-[protein] + ADP + H(+)</text>
        <dbReference type="Rhea" id="RHEA:46608"/>
        <dbReference type="Rhea" id="RHEA-COMP:11060"/>
        <dbReference type="Rhea" id="RHEA-COMP:11605"/>
        <dbReference type="ChEBI" id="CHEBI:15378"/>
        <dbReference type="ChEBI" id="CHEBI:30013"/>
        <dbReference type="ChEBI" id="CHEBI:30616"/>
        <dbReference type="ChEBI" id="CHEBI:61977"/>
        <dbReference type="ChEBI" id="CHEBI:456216"/>
        <dbReference type="EC" id="2.7.11.1"/>
    </reaction>
</comment>
<comment type="catalytic activity">
    <reaction evidence="8">
        <text>L-seryl-[protein] + ATP = O-phospho-L-seryl-[protein] + ADP + H(+)</text>
        <dbReference type="Rhea" id="RHEA:17989"/>
        <dbReference type="Rhea" id="RHEA-COMP:9863"/>
        <dbReference type="Rhea" id="RHEA-COMP:11604"/>
        <dbReference type="ChEBI" id="CHEBI:15378"/>
        <dbReference type="ChEBI" id="CHEBI:29999"/>
        <dbReference type="ChEBI" id="CHEBI:30616"/>
        <dbReference type="ChEBI" id="CHEBI:83421"/>
        <dbReference type="ChEBI" id="CHEBI:456216"/>
        <dbReference type="EC" id="2.7.11.1"/>
    </reaction>
</comment>
<dbReference type="GO" id="GO:0106310">
    <property type="term" value="F:protein serine kinase activity"/>
    <property type="evidence" value="ECO:0007669"/>
    <property type="project" value="RHEA"/>
</dbReference>
<dbReference type="Proteomes" id="UP000077115">
    <property type="component" value="Unassembled WGS sequence"/>
</dbReference>
<dbReference type="Pfam" id="PF00069">
    <property type="entry name" value="Pkinase"/>
    <property type="match status" value="1"/>
</dbReference>
<evidence type="ECO:0000256" key="5">
    <source>
        <dbReference type="ARBA" id="ARBA00022777"/>
    </source>
</evidence>
<dbReference type="OrthoDB" id="193931at2759"/>
<reference evidence="13 14" key="2">
    <citation type="submission" date="2016-05" db="EMBL/GenBank/DDBJ databases">
        <title>Lineage-specific infection strategies underlie the spectrum of fungal disease in amphibians.</title>
        <authorList>
            <person name="Cuomo C.A."/>
            <person name="Farrer R.A."/>
            <person name="James T."/>
            <person name="Longcore J."/>
            <person name="Birren B."/>
        </authorList>
    </citation>
    <scope>NUCLEOTIDE SEQUENCE [LARGE SCALE GENOMIC DNA]</scope>
    <source>
        <strain evidence="13 14">JEL423</strain>
    </source>
</reference>
<evidence type="ECO:0000256" key="4">
    <source>
        <dbReference type="ARBA" id="ARBA00022741"/>
    </source>
</evidence>
<gene>
    <name evidence="13" type="ORF">BDEG_20485</name>
</gene>
<dbReference type="InterPro" id="IPR000719">
    <property type="entry name" value="Prot_kinase_dom"/>
</dbReference>
<evidence type="ECO:0000259" key="12">
    <source>
        <dbReference type="PROSITE" id="PS50032"/>
    </source>
</evidence>
<dbReference type="Gene3D" id="1.10.510.10">
    <property type="entry name" value="Transferase(Phosphotransferase) domain 1"/>
    <property type="match status" value="1"/>
</dbReference>
<dbReference type="SMART" id="SM00220">
    <property type="entry name" value="S_TKc"/>
    <property type="match status" value="1"/>
</dbReference>
<organism evidence="13 14">
    <name type="scientific">Batrachochytrium dendrobatidis (strain JEL423)</name>
    <dbReference type="NCBI Taxonomy" id="403673"/>
    <lineage>
        <taxon>Eukaryota</taxon>
        <taxon>Fungi</taxon>
        <taxon>Fungi incertae sedis</taxon>
        <taxon>Chytridiomycota</taxon>
        <taxon>Chytridiomycota incertae sedis</taxon>
        <taxon>Chytridiomycetes</taxon>
        <taxon>Rhizophydiales</taxon>
        <taxon>Rhizophydiales incertae sedis</taxon>
        <taxon>Batrachochytrium</taxon>
    </lineage>
</organism>
<dbReference type="PROSITE" id="PS00107">
    <property type="entry name" value="PROTEIN_KINASE_ATP"/>
    <property type="match status" value="1"/>
</dbReference>
<dbReference type="GO" id="GO:0035556">
    <property type="term" value="P:intracellular signal transduction"/>
    <property type="evidence" value="ECO:0007669"/>
    <property type="project" value="TreeGrafter"/>
</dbReference>
<dbReference type="SUPFAM" id="SSF103243">
    <property type="entry name" value="KA1-like"/>
    <property type="match status" value="1"/>
</dbReference>
<dbReference type="GO" id="GO:0004674">
    <property type="term" value="F:protein serine/threonine kinase activity"/>
    <property type="evidence" value="ECO:0007669"/>
    <property type="project" value="UniProtKB-KW"/>
</dbReference>
<dbReference type="InterPro" id="IPR028375">
    <property type="entry name" value="KA1/Ssp2_C"/>
</dbReference>
<dbReference type="STRING" id="403673.A0A177W8A3"/>
<dbReference type="InterPro" id="IPR017441">
    <property type="entry name" value="Protein_kinase_ATP_BS"/>
</dbReference>
<evidence type="ECO:0000259" key="11">
    <source>
        <dbReference type="PROSITE" id="PS50011"/>
    </source>
</evidence>
<dbReference type="Gene3D" id="3.30.310.80">
    <property type="entry name" value="Kinase associated domain 1, KA1"/>
    <property type="match status" value="1"/>
</dbReference>
<proteinExistence type="predicted"/>
<dbReference type="CDD" id="cd12121">
    <property type="entry name" value="MARK_C_like"/>
    <property type="match status" value="1"/>
</dbReference>
<dbReference type="VEuPathDB" id="FungiDB:BDEG_20485"/>
<evidence type="ECO:0000256" key="3">
    <source>
        <dbReference type="ARBA" id="ARBA00022679"/>
    </source>
</evidence>